<proteinExistence type="inferred from homology"/>
<keyword evidence="3" id="KW-0238">DNA-binding</keyword>
<dbReference type="InterPro" id="IPR036390">
    <property type="entry name" value="WH_DNA-bd_sf"/>
</dbReference>
<dbReference type="GO" id="GO:0003700">
    <property type="term" value="F:DNA-binding transcription factor activity"/>
    <property type="evidence" value="ECO:0007669"/>
    <property type="project" value="InterPro"/>
</dbReference>
<dbReference type="PANTHER" id="PTHR30537">
    <property type="entry name" value="HTH-TYPE TRANSCRIPTIONAL REGULATOR"/>
    <property type="match status" value="1"/>
</dbReference>
<organism evidence="6">
    <name type="scientific">Arsenophonus endosymbiont of Trialeurodes vaporariorum</name>
    <dbReference type="NCBI Taxonomy" id="235567"/>
    <lineage>
        <taxon>Bacteria</taxon>
        <taxon>Pseudomonadati</taxon>
        <taxon>Pseudomonadota</taxon>
        <taxon>Gammaproteobacteria</taxon>
        <taxon>Enterobacterales</taxon>
        <taxon>Morganellaceae</taxon>
        <taxon>Arsenophonus</taxon>
    </lineage>
</organism>
<dbReference type="PANTHER" id="PTHR30537:SF20">
    <property type="entry name" value="TRANSCRIPTIONAL REGULATORY PROTEIN"/>
    <property type="match status" value="1"/>
</dbReference>
<dbReference type="NCBIfam" id="NF040888">
    <property type="entry name" value="trans_reg_YafC"/>
    <property type="match status" value="1"/>
</dbReference>
<dbReference type="GO" id="GO:0043565">
    <property type="term" value="F:sequence-specific DNA binding"/>
    <property type="evidence" value="ECO:0007669"/>
    <property type="project" value="TreeGrafter"/>
</dbReference>
<dbReference type="InterPro" id="IPR005119">
    <property type="entry name" value="LysR_subst-bd"/>
</dbReference>
<dbReference type="SUPFAM" id="SSF46785">
    <property type="entry name" value="Winged helix' DNA-binding domain"/>
    <property type="match status" value="1"/>
</dbReference>
<feature type="domain" description="HTH lysR-type" evidence="5">
    <location>
        <begin position="1"/>
        <end position="60"/>
    </location>
</feature>
<dbReference type="InterPro" id="IPR058163">
    <property type="entry name" value="LysR-type_TF_proteobact-type"/>
</dbReference>
<dbReference type="InterPro" id="IPR036388">
    <property type="entry name" value="WH-like_DNA-bd_sf"/>
</dbReference>
<sequence length="303" mass="34165">MKANSEELMIFVSVVENGSFSQAAEQLQLANSSVSRAIKKLEKKLGVSLLNRTTRQLSLTDKGKHYFNRIKHALQEMTAAENELMESKLRPSGLLRIDAATLVVLHLLMPMIKTFRMRYPEIIISLISSESYINLIERKVDIAIRAGKLADSSLRARLLFSSRRKIVASPEYLQQFSVPQTIDELQNHLCLGFTEPSSLNSWPIPERSGQQHTITVGFSSNSGEALKQLCLTGNGITCLSDFMIDKKIANGQLVELFVEKRLPLTMPFHAVYYSDQPVIVRIQIFIDYLIEFLNSSRRSSTNA</sequence>
<evidence type="ECO:0000259" key="5">
    <source>
        <dbReference type="PROSITE" id="PS50931"/>
    </source>
</evidence>
<dbReference type="Pfam" id="PF03466">
    <property type="entry name" value="LysR_substrate"/>
    <property type="match status" value="1"/>
</dbReference>
<comment type="similarity">
    <text evidence="1">Belongs to the LysR transcriptional regulatory family.</text>
</comment>
<dbReference type="InterPro" id="IPR000847">
    <property type="entry name" value="LysR_HTH_N"/>
</dbReference>
<evidence type="ECO:0000256" key="1">
    <source>
        <dbReference type="ARBA" id="ARBA00009437"/>
    </source>
</evidence>
<dbReference type="FunFam" id="1.10.10.10:FF:000001">
    <property type="entry name" value="LysR family transcriptional regulator"/>
    <property type="match status" value="1"/>
</dbReference>
<dbReference type="SUPFAM" id="SSF53850">
    <property type="entry name" value="Periplasmic binding protein-like II"/>
    <property type="match status" value="1"/>
</dbReference>
<evidence type="ECO:0000256" key="3">
    <source>
        <dbReference type="ARBA" id="ARBA00023125"/>
    </source>
</evidence>
<dbReference type="Pfam" id="PF00126">
    <property type="entry name" value="HTH_1"/>
    <property type="match status" value="1"/>
</dbReference>
<dbReference type="GO" id="GO:0006351">
    <property type="term" value="P:DNA-templated transcription"/>
    <property type="evidence" value="ECO:0007669"/>
    <property type="project" value="TreeGrafter"/>
</dbReference>
<reference evidence="6" key="1">
    <citation type="submission" date="2018-04" db="EMBL/GenBank/DDBJ databases">
        <authorList>
            <person name="Go L.Y."/>
            <person name="Mitchell J.A."/>
        </authorList>
    </citation>
    <scope>NUCLEOTIDE SEQUENCE</scope>
    <source>
        <strain evidence="6">ARTV</strain>
    </source>
</reference>
<gene>
    <name evidence="6" type="primary">dmlR_1</name>
    <name evidence="6" type="ORF">ARTV_0888</name>
</gene>
<evidence type="ECO:0000313" key="6">
    <source>
        <dbReference type="EMBL" id="SSW95147.1"/>
    </source>
</evidence>
<keyword evidence="2" id="KW-0805">Transcription regulation</keyword>
<evidence type="ECO:0000256" key="4">
    <source>
        <dbReference type="ARBA" id="ARBA00023163"/>
    </source>
</evidence>
<dbReference type="Gene3D" id="3.40.190.10">
    <property type="entry name" value="Periplasmic binding protein-like II"/>
    <property type="match status" value="2"/>
</dbReference>
<protein>
    <submittedName>
        <fullName evidence="6">HTH-type transcriptional regulator DmlR</fullName>
    </submittedName>
</protein>
<dbReference type="PROSITE" id="PS50931">
    <property type="entry name" value="HTH_LYSR"/>
    <property type="match status" value="1"/>
</dbReference>
<dbReference type="PRINTS" id="PR00039">
    <property type="entry name" value="HTHLYSR"/>
</dbReference>
<keyword evidence="4" id="KW-0804">Transcription</keyword>
<dbReference type="Gene3D" id="1.10.10.10">
    <property type="entry name" value="Winged helix-like DNA-binding domain superfamily/Winged helix DNA-binding domain"/>
    <property type="match status" value="1"/>
</dbReference>
<dbReference type="InterPro" id="IPR049755">
    <property type="entry name" value="YafC/CrgA"/>
</dbReference>
<dbReference type="EMBL" id="UFQR01000003">
    <property type="protein sequence ID" value="SSW95147.1"/>
    <property type="molecule type" value="Genomic_DNA"/>
</dbReference>
<dbReference type="AlphaFoldDB" id="A0A3B0MBV2"/>
<dbReference type="FunFam" id="3.40.190.10:FF:000126">
    <property type="entry name" value="Transcriptional regulator, LysR family"/>
    <property type="match status" value="1"/>
</dbReference>
<accession>A0A3B0MBV2</accession>
<evidence type="ECO:0000256" key="2">
    <source>
        <dbReference type="ARBA" id="ARBA00023015"/>
    </source>
</evidence>
<name>A0A3B0MBV2_9GAMM</name>